<dbReference type="AlphaFoldDB" id="A0A482PPZ5"/>
<dbReference type="EMBL" id="CP038008">
    <property type="protein sequence ID" value="QBY30697.1"/>
    <property type="molecule type" value="Genomic_DNA"/>
</dbReference>
<keyword evidence="1" id="KW-1133">Transmembrane helix</keyword>
<dbReference type="PANTHER" id="PTHR40278">
    <property type="entry name" value="DNA UTILIZATION PROTEIN HOFN"/>
    <property type="match status" value="1"/>
</dbReference>
<dbReference type="InterPro" id="IPR007813">
    <property type="entry name" value="PilN"/>
</dbReference>
<keyword evidence="1" id="KW-0472">Membrane</keyword>
<dbReference type="OMA" id="HFTLRIT"/>
<keyword evidence="1" id="KW-0812">Transmembrane</keyword>
<sequence length="178" mass="20154">MYAVNFLPWRQQRRRACLHFWCLAFSAPAVVALAIMAIGGVIQGVNGQIATVLAEAERQLTTALGAAKPRLEARQQRLQQIITREARRNATRRWQPELENLARRLPAQAWLTQMDYQQNSLQLSGKTLSFAALSALEAMLRGSQAWRITHTGAAQQDAQGYWQFHYRLAWRETDGGAH</sequence>
<evidence type="ECO:0000313" key="2">
    <source>
        <dbReference type="EMBL" id="QBY30697.1"/>
    </source>
</evidence>
<dbReference type="PANTHER" id="PTHR40278:SF1">
    <property type="entry name" value="DNA UTILIZATION PROTEIN HOFN"/>
    <property type="match status" value="1"/>
</dbReference>
<organism evidence="2">
    <name type="scientific">Citrobacter rodentium</name>
    <dbReference type="NCBI Taxonomy" id="67825"/>
    <lineage>
        <taxon>Bacteria</taxon>
        <taxon>Pseudomonadati</taxon>
        <taxon>Pseudomonadota</taxon>
        <taxon>Gammaproteobacteria</taxon>
        <taxon>Enterobacterales</taxon>
        <taxon>Enterobacteriaceae</taxon>
        <taxon>Citrobacter</taxon>
    </lineage>
</organism>
<evidence type="ECO:0000256" key="1">
    <source>
        <dbReference type="SAM" id="Phobius"/>
    </source>
</evidence>
<dbReference type="InterPro" id="IPR052534">
    <property type="entry name" value="Extracell_DNA_Util/SecSys_Comp"/>
</dbReference>
<name>A0A482PPZ5_CITRO</name>
<dbReference type="Pfam" id="PF05137">
    <property type="entry name" value="PilN"/>
    <property type="match status" value="1"/>
</dbReference>
<feature type="transmembrane region" description="Helical" evidence="1">
    <location>
        <begin position="20"/>
        <end position="42"/>
    </location>
</feature>
<dbReference type="RefSeq" id="WP_012908359.1">
    <property type="nucleotide sequence ID" value="NZ_CAJTBI010000002.1"/>
</dbReference>
<reference evidence="2" key="1">
    <citation type="submission" date="2019-03" db="EMBL/GenBank/DDBJ databases">
        <title>Complete genome sequence of enteropathogenic Citrobacter rodentium strain DBS100.</title>
        <authorList>
            <person name="Popov G."/>
            <person name="Fiebig A."/>
            <person name="Shideler S."/>
            <person name="Coombes B."/>
            <person name="Savchenko A."/>
        </authorList>
    </citation>
    <scope>NUCLEOTIDE SEQUENCE</scope>
    <source>
        <strain evidence="2">DBS100</strain>
    </source>
</reference>
<protein>
    <submittedName>
        <fullName evidence="2">DNA utilization protein HofN</fullName>
    </submittedName>
</protein>
<proteinExistence type="predicted"/>
<accession>A0A482PPZ5</accession>
<gene>
    <name evidence="2" type="ORF">E2R62_18885</name>
</gene>